<accession>A0A165NTA6</accession>
<dbReference type="InParanoid" id="A0A165NTA6"/>
<dbReference type="GO" id="GO:0005524">
    <property type="term" value="F:ATP binding"/>
    <property type="evidence" value="ECO:0007669"/>
    <property type="project" value="InterPro"/>
</dbReference>
<dbReference type="InterPro" id="IPR011009">
    <property type="entry name" value="Kinase-like_dom_sf"/>
</dbReference>
<organism evidence="3 4">
    <name type="scientific">Exidia glandulosa HHB12029</name>
    <dbReference type="NCBI Taxonomy" id="1314781"/>
    <lineage>
        <taxon>Eukaryota</taxon>
        <taxon>Fungi</taxon>
        <taxon>Dikarya</taxon>
        <taxon>Basidiomycota</taxon>
        <taxon>Agaricomycotina</taxon>
        <taxon>Agaricomycetes</taxon>
        <taxon>Auriculariales</taxon>
        <taxon>Exidiaceae</taxon>
        <taxon>Exidia</taxon>
    </lineage>
</organism>
<evidence type="ECO:0000256" key="1">
    <source>
        <dbReference type="SAM" id="MobiDB-lite"/>
    </source>
</evidence>
<dbReference type="PROSITE" id="PS50011">
    <property type="entry name" value="PROTEIN_KINASE_DOM"/>
    <property type="match status" value="1"/>
</dbReference>
<gene>
    <name evidence="3" type="ORF">EXIGLDRAFT_666468</name>
</gene>
<sequence length="403" mass="45314">MPSSSTSASTSETHFEGDLTPGERFWVDLQPWLRDAGYDLRSRYQPGWQPSWLNDGENAEKPSLLCEDGVCNPRDNVLDAIKILDGGQRVPVTLKTIKAVFEDEIEYLQFFAQKKLRSDSRNHCISLIDVLSPPSCPDKRIMVFPRLVPWDVFPFARVSEALDFFGQTLEGLAFMHEQNFAHRDASWGNVMMDGLHLFHEPPHPSRPSLPLCGDSRAVRHIQRCEAGANRPVRYLFIDFGLSVHFPSREAREPGRGPPGQDRSAPELKGDAAYDPFALDVYCLGNLFFVHWLNAYANVEFMRPLVADMMHPVPAARPTAAEALARFNAIRRNIPPKARSASLKRVKGYDWQEYVKGNVSARAPHAGLLDRLLRRRHTAKSPRARKDKPVATPKLANTKVAAAA</sequence>
<dbReference type="OrthoDB" id="5987198at2759"/>
<dbReference type="Proteomes" id="UP000077266">
    <property type="component" value="Unassembled WGS sequence"/>
</dbReference>
<feature type="domain" description="Protein kinase" evidence="2">
    <location>
        <begin position="38"/>
        <end position="354"/>
    </location>
</feature>
<dbReference type="GO" id="GO:0004672">
    <property type="term" value="F:protein kinase activity"/>
    <property type="evidence" value="ECO:0007669"/>
    <property type="project" value="InterPro"/>
</dbReference>
<dbReference type="EMBL" id="KV425895">
    <property type="protein sequence ID" value="KZW01189.1"/>
    <property type="molecule type" value="Genomic_DNA"/>
</dbReference>
<feature type="region of interest" description="Disordered" evidence="1">
    <location>
        <begin position="377"/>
        <end position="403"/>
    </location>
</feature>
<evidence type="ECO:0000259" key="2">
    <source>
        <dbReference type="PROSITE" id="PS50011"/>
    </source>
</evidence>
<reference evidence="3 4" key="1">
    <citation type="journal article" date="2016" name="Mol. Biol. Evol.">
        <title>Comparative Genomics of Early-Diverging Mushroom-Forming Fungi Provides Insights into the Origins of Lignocellulose Decay Capabilities.</title>
        <authorList>
            <person name="Nagy L.G."/>
            <person name="Riley R."/>
            <person name="Tritt A."/>
            <person name="Adam C."/>
            <person name="Daum C."/>
            <person name="Floudas D."/>
            <person name="Sun H."/>
            <person name="Yadav J.S."/>
            <person name="Pangilinan J."/>
            <person name="Larsson K.H."/>
            <person name="Matsuura K."/>
            <person name="Barry K."/>
            <person name="Labutti K."/>
            <person name="Kuo R."/>
            <person name="Ohm R.A."/>
            <person name="Bhattacharya S.S."/>
            <person name="Shirouzu T."/>
            <person name="Yoshinaga Y."/>
            <person name="Martin F.M."/>
            <person name="Grigoriev I.V."/>
            <person name="Hibbett D.S."/>
        </authorList>
    </citation>
    <scope>NUCLEOTIDE SEQUENCE [LARGE SCALE GENOMIC DNA]</scope>
    <source>
        <strain evidence="3 4">HHB12029</strain>
    </source>
</reference>
<protein>
    <recommendedName>
        <fullName evidence="2">Protein kinase domain-containing protein</fullName>
    </recommendedName>
</protein>
<dbReference type="STRING" id="1314781.A0A165NTA6"/>
<dbReference type="SMART" id="SM00220">
    <property type="entry name" value="S_TKc"/>
    <property type="match status" value="1"/>
</dbReference>
<keyword evidence="4" id="KW-1185">Reference proteome</keyword>
<dbReference type="Gene3D" id="1.10.510.10">
    <property type="entry name" value="Transferase(Phosphotransferase) domain 1"/>
    <property type="match status" value="1"/>
</dbReference>
<feature type="region of interest" description="Disordered" evidence="1">
    <location>
        <begin position="248"/>
        <end position="267"/>
    </location>
</feature>
<dbReference type="SUPFAM" id="SSF56112">
    <property type="entry name" value="Protein kinase-like (PK-like)"/>
    <property type="match status" value="1"/>
</dbReference>
<dbReference type="InterPro" id="IPR000719">
    <property type="entry name" value="Prot_kinase_dom"/>
</dbReference>
<name>A0A165NTA6_EXIGL</name>
<evidence type="ECO:0000313" key="3">
    <source>
        <dbReference type="EMBL" id="KZW01189.1"/>
    </source>
</evidence>
<evidence type="ECO:0000313" key="4">
    <source>
        <dbReference type="Proteomes" id="UP000077266"/>
    </source>
</evidence>
<dbReference type="AlphaFoldDB" id="A0A165NTA6"/>
<proteinExistence type="predicted"/>